<sequence>MATLSFRNVRKTYPGGVAVIHGIDMEVQDGEFVVIVGPSGCGKSTLMRMVAGLESITAGEIAIGGRVVNDLEPAERDIAMVFQNYALYPHMSVFDNMAYGLKIRRLGRDEIRRRVQDAARILELDQLLERRPRQLSGGQRQRVAMGRAIVREPAVFLFDEPLSNLDAKLRVQMRLEIQKLHQRLGTTSLYVTHDQVEAMTLAHRMVVMNKGVPEQIGTPSEVFERPATVFVAGFIGSPPMNLLQVAVDAQGRAAGPDGSALPLAAPTGAASSLILGLRPEHLRLGVPGLRVRIEMIEILGSEQLIHARWGEQPLVLRCAVAETRERTLSIGDEIVVGLDGEHPAHWFDAATGKRIQD</sequence>
<dbReference type="RefSeq" id="WP_343820696.1">
    <property type="nucleotide sequence ID" value="NZ_BAAAFN010000011.1"/>
</dbReference>
<proteinExistence type="predicted"/>
<dbReference type="InterPro" id="IPR008995">
    <property type="entry name" value="Mo/tungstate-bd_C_term_dom"/>
</dbReference>
<dbReference type="CDD" id="cd03301">
    <property type="entry name" value="ABC_MalK_N"/>
    <property type="match status" value="1"/>
</dbReference>
<dbReference type="InterPro" id="IPR003593">
    <property type="entry name" value="AAA+_ATPase"/>
</dbReference>
<dbReference type="InterPro" id="IPR013611">
    <property type="entry name" value="Transp-assoc_OB_typ2"/>
</dbReference>
<evidence type="ECO:0000256" key="4">
    <source>
        <dbReference type="ARBA" id="ARBA00022597"/>
    </source>
</evidence>
<protein>
    <submittedName>
        <fullName evidence="10">Sn-glycerol-3-phosphate import ATP-binding protein UgpC</fullName>
    </submittedName>
</protein>
<dbReference type="InterPro" id="IPR012340">
    <property type="entry name" value="NA-bd_OB-fold"/>
</dbReference>
<keyword evidence="5" id="KW-0547">Nucleotide-binding</keyword>
<dbReference type="Gene3D" id="2.40.50.100">
    <property type="match status" value="1"/>
</dbReference>
<dbReference type="InterPro" id="IPR015855">
    <property type="entry name" value="ABC_transpr_MalK-like"/>
</dbReference>
<gene>
    <name evidence="10" type="ORF">GCM10009125_14280</name>
</gene>
<keyword evidence="8" id="KW-0472">Membrane</keyword>
<dbReference type="Pfam" id="PF00005">
    <property type="entry name" value="ABC_tran"/>
    <property type="match status" value="1"/>
</dbReference>
<dbReference type="PANTHER" id="PTHR43875">
    <property type="entry name" value="MALTODEXTRIN IMPORT ATP-BINDING PROTEIN MSMX"/>
    <property type="match status" value="1"/>
</dbReference>
<dbReference type="InterPro" id="IPR027417">
    <property type="entry name" value="P-loop_NTPase"/>
</dbReference>
<evidence type="ECO:0000256" key="3">
    <source>
        <dbReference type="ARBA" id="ARBA00022519"/>
    </source>
</evidence>
<evidence type="ECO:0000313" key="10">
    <source>
        <dbReference type="EMBL" id="GAA0226492.1"/>
    </source>
</evidence>
<reference evidence="10 11" key="1">
    <citation type="journal article" date="2019" name="Int. J. Syst. Evol. Microbiol.">
        <title>The Global Catalogue of Microorganisms (GCM) 10K type strain sequencing project: providing services to taxonomists for standard genome sequencing and annotation.</title>
        <authorList>
            <consortium name="The Broad Institute Genomics Platform"/>
            <consortium name="The Broad Institute Genome Sequencing Center for Infectious Disease"/>
            <person name="Wu L."/>
            <person name="Ma J."/>
        </authorList>
    </citation>
    <scope>NUCLEOTIDE SEQUENCE [LARGE SCALE GENOMIC DNA]</scope>
    <source>
        <strain evidence="10 11">JCM 16240</strain>
    </source>
</reference>
<keyword evidence="1" id="KW-0813">Transport</keyword>
<evidence type="ECO:0000256" key="5">
    <source>
        <dbReference type="ARBA" id="ARBA00022741"/>
    </source>
</evidence>
<dbReference type="GO" id="GO:0005524">
    <property type="term" value="F:ATP binding"/>
    <property type="evidence" value="ECO:0007669"/>
    <property type="project" value="UniProtKB-KW"/>
</dbReference>
<comment type="caution">
    <text evidence="10">The sequence shown here is derived from an EMBL/GenBank/DDBJ whole genome shotgun (WGS) entry which is preliminary data.</text>
</comment>
<dbReference type="Gene3D" id="2.40.50.140">
    <property type="entry name" value="Nucleic acid-binding proteins"/>
    <property type="match status" value="1"/>
</dbReference>
<dbReference type="PROSITE" id="PS50893">
    <property type="entry name" value="ABC_TRANSPORTER_2"/>
    <property type="match status" value="1"/>
</dbReference>
<dbReference type="Proteomes" id="UP001501176">
    <property type="component" value="Unassembled WGS sequence"/>
</dbReference>
<evidence type="ECO:0000256" key="6">
    <source>
        <dbReference type="ARBA" id="ARBA00022840"/>
    </source>
</evidence>
<dbReference type="Pfam" id="PF08402">
    <property type="entry name" value="TOBE_2"/>
    <property type="match status" value="1"/>
</dbReference>
<dbReference type="PANTHER" id="PTHR43875:SF12">
    <property type="entry name" value="SN-GLYCEROL-3-PHOSPHATE IMPORT ATP-BINDING PROTEIN UGPC"/>
    <property type="match status" value="1"/>
</dbReference>
<evidence type="ECO:0000256" key="7">
    <source>
        <dbReference type="ARBA" id="ARBA00022967"/>
    </source>
</evidence>
<evidence type="ECO:0000256" key="8">
    <source>
        <dbReference type="ARBA" id="ARBA00023136"/>
    </source>
</evidence>
<evidence type="ECO:0000259" key="9">
    <source>
        <dbReference type="PROSITE" id="PS50893"/>
    </source>
</evidence>
<keyword evidence="7" id="KW-1278">Translocase</keyword>
<keyword evidence="6 10" id="KW-0067">ATP-binding</keyword>
<keyword evidence="2" id="KW-1003">Cell membrane</keyword>
<dbReference type="SUPFAM" id="SSF52540">
    <property type="entry name" value="P-loop containing nucleoside triphosphate hydrolases"/>
    <property type="match status" value="1"/>
</dbReference>
<dbReference type="Gene3D" id="3.40.50.300">
    <property type="entry name" value="P-loop containing nucleotide triphosphate hydrolases"/>
    <property type="match status" value="1"/>
</dbReference>
<dbReference type="PROSITE" id="PS00211">
    <property type="entry name" value="ABC_TRANSPORTER_1"/>
    <property type="match status" value="1"/>
</dbReference>
<dbReference type="SMART" id="SM00382">
    <property type="entry name" value="AAA"/>
    <property type="match status" value="1"/>
</dbReference>
<dbReference type="InterPro" id="IPR003439">
    <property type="entry name" value="ABC_transporter-like_ATP-bd"/>
</dbReference>
<keyword evidence="4" id="KW-0762">Sugar transport</keyword>
<evidence type="ECO:0000256" key="2">
    <source>
        <dbReference type="ARBA" id="ARBA00022475"/>
    </source>
</evidence>
<keyword evidence="11" id="KW-1185">Reference proteome</keyword>
<name>A0ABN0TP37_9BURK</name>
<organism evidence="10 11">
    <name type="scientific">Castellaniella daejeonensis</name>
    <dbReference type="NCBI Taxonomy" id="659013"/>
    <lineage>
        <taxon>Bacteria</taxon>
        <taxon>Pseudomonadati</taxon>
        <taxon>Pseudomonadota</taxon>
        <taxon>Betaproteobacteria</taxon>
        <taxon>Burkholderiales</taxon>
        <taxon>Alcaligenaceae</taxon>
        <taxon>Castellaniella</taxon>
    </lineage>
</organism>
<dbReference type="InterPro" id="IPR017871">
    <property type="entry name" value="ABC_transporter-like_CS"/>
</dbReference>
<feature type="domain" description="ABC transporter" evidence="9">
    <location>
        <begin position="4"/>
        <end position="235"/>
    </location>
</feature>
<dbReference type="SUPFAM" id="SSF50331">
    <property type="entry name" value="MOP-like"/>
    <property type="match status" value="1"/>
</dbReference>
<keyword evidence="3" id="KW-0997">Cell inner membrane</keyword>
<dbReference type="NCBIfam" id="NF008653">
    <property type="entry name" value="PRK11650.1"/>
    <property type="match status" value="1"/>
</dbReference>
<dbReference type="EMBL" id="BAAAFN010000011">
    <property type="protein sequence ID" value="GAA0226492.1"/>
    <property type="molecule type" value="Genomic_DNA"/>
</dbReference>
<evidence type="ECO:0000313" key="11">
    <source>
        <dbReference type="Proteomes" id="UP001501176"/>
    </source>
</evidence>
<accession>A0ABN0TP37</accession>
<dbReference type="InterPro" id="IPR047641">
    <property type="entry name" value="ABC_transpr_MalK/UgpC-like"/>
</dbReference>
<evidence type="ECO:0000256" key="1">
    <source>
        <dbReference type="ARBA" id="ARBA00022448"/>
    </source>
</evidence>